<feature type="domain" description="Ty3 transposon capsid-like protein" evidence="2">
    <location>
        <begin position="68"/>
        <end position="183"/>
    </location>
</feature>
<evidence type="ECO:0000313" key="4">
    <source>
        <dbReference type="Proteomes" id="UP000009328"/>
    </source>
</evidence>
<keyword evidence="4" id="KW-1185">Reference proteome</keyword>
<reference evidence="3 4" key="1">
    <citation type="journal article" date="2012" name="Eukaryot. Cell">
        <title>Draft genome sequence of Wickerhamomyces ciferrii NRRL Y-1031 F-60-10.</title>
        <authorList>
            <person name="Schneider J."/>
            <person name="Andrea H."/>
            <person name="Blom J."/>
            <person name="Jaenicke S."/>
            <person name="Ruckert C."/>
            <person name="Schorsch C."/>
            <person name="Szczepanowski R."/>
            <person name="Farwick M."/>
            <person name="Goesmann A."/>
            <person name="Puhler A."/>
            <person name="Schaffer S."/>
            <person name="Tauch A."/>
            <person name="Kohler T."/>
            <person name="Brinkrolf K."/>
        </authorList>
    </citation>
    <scope>NUCLEOTIDE SEQUENCE [LARGE SCALE GENOMIC DNA]</scope>
    <source>
        <strain evidence="4">ATCC 14091 / BCRC 22168 / CBS 111 / JCM 3599 / NBRC 0793 / NRRL Y-1031 F-60-10</strain>
    </source>
</reference>
<evidence type="ECO:0000256" key="1">
    <source>
        <dbReference type="SAM" id="MobiDB-lite"/>
    </source>
</evidence>
<feature type="compositionally biased region" description="Polar residues" evidence="1">
    <location>
        <begin position="194"/>
        <end position="223"/>
    </location>
</feature>
<evidence type="ECO:0000313" key="3">
    <source>
        <dbReference type="EMBL" id="CCH42364.1"/>
    </source>
</evidence>
<dbReference type="HOGENOM" id="CLU_1125264_0_0_1"/>
<accession>K0KLY5</accession>
<dbReference type="InParanoid" id="K0KLY5"/>
<comment type="caution">
    <text evidence="3">The sequence shown here is derived from an EMBL/GenBank/DDBJ whole genome shotgun (WGS) entry which is preliminary data.</text>
</comment>
<dbReference type="AlphaFoldDB" id="K0KLY5"/>
<organism evidence="3 4">
    <name type="scientific">Wickerhamomyces ciferrii (strain ATCC 14091 / BCRC 22168 / CBS 111 / JCM 3599 / NBRC 0793 / NRRL Y-1031 F-60-10)</name>
    <name type="common">Yeast</name>
    <name type="synonym">Pichia ciferrii</name>
    <dbReference type="NCBI Taxonomy" id="1206466"/>
    <lineage>
        <taxon>Eukaryota</taxon>
        <taxon>Fungi</taxon>
        <taxon>Dikarya</taxon>
        <taxon>Ascomycota</taxon>
        <taxon>Saccharomycotina</taxon>
        <taxon>Saccharomycetes</taxon>
        <taxon>Phaffomycetales</taxon>
        <taxon>Wickerhamomycetaceae</taxon>
        <taxon>Wickerhamomyces</taxon>
    </lineage>
</organism>
<proteinExistence type="predicted"/>
<dbReference type="Proteomes" id="UP000009328">
    <property type="component" value="Unassembled WGS sequence"/>
</dbReference>
<gene>
    <name evidence="3" type="ORF">BN7_1909</name>
</gene>
<name>K0KLY5_WICCF</name>
<dbReference type="EMBL" id="CAIF01000042">
    <property type="protein sequence ID" value="CCH42364.1"/>
    <property type="molecule type" value="Genomic_DNA"/>
</dbReference>
<sequence>MDYNSLLLQHLNQDKFLIPSNLKFGIMECAKFNPSYISKWLNQLEELSFDRDITTLLDYKKLLIAATSGPARDFTKQYFTTFTVPFSFLNFKQEFLTHFGGIDYIENFYSLWYNLQQTSDIDQFNTFFYNLYVQAPVPLQETEVKARYLHALKPDLKYKVQALCPENTLSAMKLAQLQQELINNDLLHNHIDENNSFSSQTSHDSNSIHGSNSIPNNESNQSFVGDYHEQQSNPELLHIGYISKLKK</sequence>
<dbReference type="Pfam" id="PF19259">
    <property type="entry name" value="Ty3_capsid"/>
    <property type="match status" value="1"/>
</dbReference>
<protein>
    <recommendedName>
        <fullName evidence="2">Ty3 transposon capsid-like protein domain-containing protein</fullName>
    </recommendedName>
</protein>
<dbReference type="InterPro" id="IPR045358">
    <property type="entry name" value="Ty3_capsid"/>
</dbReference>
<evidence type="ECO:0000259" key="2">
    <source>
        <dbReference type="Pfam" id="PF19259"/>
    </source>
</evidence>
<feature type="region of interest" description="Disordered" evidence="1">
    <location>
        <begin position="193"/>
        <end position="224"/>
    </location>
</feature>